<evidence type="ECO:0000313" key="4">
    <source>
        <dbReference type="Proteomes" id="UP000034024"/>
    </source>
</evidence>
<proteinExistence type="predicted"/>
<dbReference type="GO" id="GO:0052689">
    <property type="term" value="F:carboxylic ester hydrolase activity"/>
    <property type="evidence" value="ECO:0007669"/>
    <property type="project" value="UniProtKB-ARBA"/>
</dbReference>
<name>A0A0F7JJC8_9DEIO</name>
<dbReference type="Gene3D" id="3.40.50.1820">
    <property type="entry name" value="alpha/beta hydrolase"/>
    <property type="match status" value="1"/>
</dbReference>
<dbReference type="InterPro" id="IPR050261">
    <property type="entry name" value="FrsA_esterase"/>
</dbReference>
<dbReference type="KEGG" id="dch:SY84_02855"/>
<evidence type="ECO:0000259" key="2">
    <source>
        <dbReference type="Pfam" id="PF00326"/>
    </source>
</evidence>
<reference evidence="3 4" key="1">
    <citation type="submission" date="2015-01" db="EMBL/GenBank/DDBJ databases">
        <title>Deinococcus soli/N5/whole genome sequencing.</title>
        <authorList>
            <person name="Kim M.K."/>
            <person name="Srinivasan S."/>
            <person name="Lee J.-J."/>
        </authorList>
    </citation>
    <scope>NUCLEOTIDE SEQUENCE [LARGE SCALE GENOMIC DNA]</scope>
    <source>
        <strain evidence="3 4">N5</strain>
    </source>
</reference>
<keyword evidence="1 3" id="KW-0378">Hydrolase</keyword>
<dbReference type="GO" id="GO:0006508">
    <property type="term" value="P:proteolysis"/>
    <property type="evidence" value="ECO:0007669"/>
    <property type="project" value="InterPro"/>
</dbReference>
<dbReference type="InterPro" id="IPR002471">
    <property type="entry name" value="Pept_S9_AS"/>
</dbReference>
<evidence type="ECO:0000256" key="1">
    <source>
        <dbReference type="ARBA" id="ARBA00022801"/>
    </source>
</evidence>
<dbReference type="GO" id="GO:0004252">
    <property type="term" value="F:serine-type endopeptidase activity"/>
    <property type="evidence" value="ECO:0007669"/>
    <property type="project" value="InterPro"/>
</dbReference>
<dbReference type="Pfam" id="PF00326">
    <property type="entry name" value="Peptidase_S9"/>
    <property type="match status" value="1"/>
</dbReference>
<dbReference type="OrthoDB" id="9780269at2"/>
<gene>
    <name evidence="3" type="ORF">SY84_02855</name>
</gene>
<keyword evidence="4" id="KW-1185">Reference proteome</keyword>
<protein>
    <submittedName>
        <fullName evidence="3">Hydrolase</fullName>
    </submittedName>
</protein>
<accession>A0A0F7JJC8</accession>
<evidence type="ECO:0000313" key="3">
    <source>
        <dbReference type="EMBL" id="AKH16166.1"/>
    </source>
</evidence>
<dbReference type="PROSITE" id="PS00708">
    <property type="entry name" value="PRO_ENDOPEP_SER"/>
    <property type="match status" value="1"/>
</dbReference>
<dbReference type="PANTHER" id="PTHR22946">
    <property type="entry name" value="DIENELACTONE HYDROLASE DOMAIN-CONTAINING PROTEIN-RELATED"/>
    <property type="match status" value="1"/>
</dbReference>
<dbReference type="AlphaFoldDB" id="A0A0F7JJC8"/>
<organism evidence="3 4">
    <name type="scientific">Deinococcus soli</name>
    <name type="common">ex Cha et al. 2016</name>
    <dbReference type="NCBI Taxonomy" id="1309411"/>
    <lineage>
        <taxon>Bacteria</taxon>
        <taxon>Thermotogati</taxon>
        <taxon>Deinococcota</taxon>
        <taxon>Deinococci</taxon>
        <taxon>Deinococcales</taxon>
        <taxon>Deinococcaceae</taxon>
        <taxon>Deinococcus</taxon>
    </lineage>
</organism>
<dbReference type="InterPro" id="IPR001375">
    <property type="entry name" value="Peptidase_S9_cat"/>
</dbReference>
<dbReference type="InterPro" id="IPR029058">
    <property type="entry name" value="AB_hydrolase_fold"/>
</dbReference>
<sequence>MTDRARGSNEQALNEEFAQFSVGGQRVYGMLHRPTGDAPAQGWPSVILLHGFTGSRTSDHRLFPLLSRHLAARGVASLRFDFRGSGESHGDFSEMTVTREVEDTLAAFDYVRRQPGIDPERVMLLGFSMGGLVAAQSAAQARPHRLALWAPALPDLWLPFLRGGFLPATITDYGGWPLGRDFLQEVTRLRPLDAAAAWGGEARVFHGDQDKTCPPEYGVRYAQALRCDAVAIPGAGHTFDNLEQVDLLFRETTRFLTGG</sequence>
<dbReference type="Proteomes" id="UP000034024">
    <property type="component" value="Chromosome"/>
</dbReference>
<dbReference type="EMBL" id="CP011389">
    <property type="protein sequence ID" value="AKH16166.1"/>
    <property type="molecule type" value="Genomic_DNA"/>
</dbReference>
<dbReference type="RefSeq" id="WP_046842741.1">
    <property type="nucleotide sequence ID" value="NZ_CP011389.1"/>
</dbReference>
<dbReference type="PANTHER" id="PTHR22946:SF9">
    <property type="entry name" value="POLYKETIDE TRANSFERASE AF380"/>
    <property type="match status" value="1"/>
</dbReference>
<feature type="domain" description="Peptidase S9 prolyl oligopeptidase catalytic" evidence="2">
    <location>
        <begin position="70"/>
        <end position="241"/>
    </location>
</feature>
<dbReference type="SUPFAM" id="SSF53474">
    <property type="entry name" value="alpha/beta-Hydrolases"/>
    <property type="match status" value="1"/>
</dbReference>
<dbReference type="PATRIC" id="fig|1309411.5.peg.595"/>